<gene>
    <name evidence="1" type="ORF">MUK42_30986</name>
</gene>
<keyword evidence="2" id="KW-1185">Reference proteome</keyword>
<name>A0A9E7FRU0_9LILI</name>
<dbReference type="PANTHER" id="PTHR33156">
    <property type="entry name" value="OS02G0230000 PROTEIN"/>
    <property type="match status" value="1"/>
</dbReference>
<dbReference type="AlphaFoldDB" id="A0A9E7FRU0"/>
<dbReference type="Proteomes" id="UP001055439">
    <property type="component" value="Chromosome 4"/>
</dbReference>
<dbReference type="OrthoDB" id="1929591at2759"/>
<dbReference type="EMBL" id="CP097506">
    <property type="protein sequence ID" value="URD99851.1"/>
    <property type="molecule type" value="Genomic_DNA"/>
</dbReference>
<organism evidence="1 2">
    <name type="scientific">Musa troglodytarum</name>
    <name type="common">fe'i banana</name>
    <dbReference type="NCBI Taxonomy" id="320322"/>
    <lineage>
        <taxon>Eukaryota</taxon>
        <taxon>Viridiplantae</taxon>
        <taxon>Streptophyta</taxon>
        <taxon>Embryophyta</taxon>
        <taxon>Tracheophyta</taxon>
        <taxon>Spermatophyta</taxon>
        <taxon>Magnoliopsida</taxon>
        <taxon>Liliopsida</taxon>
        <taxon>Zingiberales</taxon>
        <taxon>Musaceae</taxon>
        <taxon>Musa</taxon>
    </lineage>
</organism>
<proteinExistence type="predicted"/>
<dbReference type="PANTHER" id="PTHR33156:SF26">
    <property type="entry name" value="OS12G0592200 PROTEIN"/>
    <property type="match status" value="1"/>
</dbReference>
<reference evidence="1" key="1">
    <citation type="submission" date="2022-05" db="EMBL/GenBank/DDBJ databases">
        <title>The Musa troglodytarum L. genome provides insights into the mechanism of non-climacteric behaviour and enrichment of carotenoids.</title>
        <authorList>
            <person name="Wang J."/>
        </authorList>
    </citation>
    <scope>NUCLEOTIDE SEQUENCE</scope>
    <source>
        <tissue evidence="1">Leaf</tissue>
    </source>
</reference>
<evidence type="ECO:0000313" key="1">
    <source>
        <dbReference type="EMBL" id="URD99851.1"/>
    </source>
</evidence>
<protein>
    <submittedName>
        <fullName evidence="1">Uncharacterized protein</fullName>
    </submittedName>
</protein>
<dbReference type="InterPro" id="IPR043459">
    <property type="entry name" value="NFD6/NOXY2-like"/>
</dbReference>
<sequence length="145" mass="16099">MAWRGSTSRSLLAAARSSSLRSSPAFPRLCSQPAAAPRFQRRRISFSPPRSLGRLGCAQSFLPLYSVVAAPRLTSHLLVSARACCELSLVDTRKLELKFDREKWKRWLMQETERHPGRPLSKPMHLKEIGSIGILASGGFLLGIV</sequence>
<accession>A0A9E7FRU0</accession>
<evidence type="ECO:0000313" key="2">
    <source>
        <dbReference type="Proteomes" id="UP001055439"/>
    </source>
</evidence>